<feature type="transmembrane region" description="Helical" evidence="10">
    <location>
        <begin position="60"/>
        <end position="79"/>
    </location>
</feature>
<reference evidence="12 13" key="1">
    <citation type="submission" date="2024-02" db="EMBL/GenBank/DDBJ databases">
        <title>Chromosome-scale genome assembly of the rough periwinkle Littorina saxatilis.</title>
        <authorList>
            <person name="De Jode A."/>
            <person name="Faria R."/>
            <person name="Formenti G."/>
            <person name="Sims Y."/>
            <person name="Smith T.P."/>
            <person name="Tracey A."/>
            <person name="Wood J.M.D."/>
            <person name="Zagrodzka Z.B."/>
            <person name="Johannesson K."/>
            <person name="Butlin R.K."/>
            <person name="Leder E.H."/>
        </authorList>
    </citation>
    <scope>NUCLEOTIDE SEQUENCE [LARGE SCALE GENOMIC DNA]</scope>
    <source>
        <strain evidence="12">Snail1</strain>
        <tissue evidence="12">Muscle</tissue>
    </source>
</reference>
<feature type="region of interest" description="Disordered" evidence="9">
    <location>
        <begin position="242"/>
        <end position="274"/>
    </location>
</feature>
<evidence type="ECO:0000259" key="11">
    <source>
        <dbReference type="PROSITE" id="PS50262"/>
    </source>
</evidence>
<keyword evidence="13" id="KW-1185">Reference proteome</keyword>
<dbReference type="GO" id="GO:0004930">
    <property type="term" value="F:G protein-coupled receptor activity"/>
    <property type="evidence" value="ECO:0007669"/>
    <property type="project" value="UniProtKB-KW"/>
</dbReference>
<dbReference type="Pfam" id="PF00001">
    <property type="entry name" value="7tm_1"/>
    <property type="match status" value="1"/>
</dbReference>
<dbReference type="CDD" id="cd00637">
    <property type="entry name" value="7tm_classA_rhodopsin-like"/>
    <property type="match status" value="1"/>
</dbReference>
<evidence type="ECO:0000256" key="10">
    <source>
        <dbReference type="SAM" id="Phobius"/>
    </source>
</evidence>
<dbReference type="SUPFAM" id="SSF81321">
    <property type="entry name" value="Family A G protein-coupled receptor-like"/>
    <property type="match status" value="1"/>
</dbReference>
<evidence type="ECO:0000256" key="5">
    <source>
        <dbReference type="ARBA" id="ARBA00023136"/>
    </source>
</evidence>
<feature type="transmembrane region" description="Helical" evidence="10">
    <location>
        <begin position="199"/>
        <end position="223"/>
    </location>
</feature>
<evidence type="ECO:0000256" key="7">
    <source>
        <dbReference type="ARBA" id="ARBA00023224"/>
    </source>
</evidence>
<dbReference type="InterPro" id="IPR000276">
    <property type="entry name" value="GPCR_Rhodpsn"/>
</dbReference>
<dbReference type="AlphaFoldDB" id="A0AAN9AWW1"/>
<sequence length="510" mass="56305">MTDSTTSSSPGGSTCAEEDLQGKSLQLTIVLSVYGTVGFVGNMLIFIVYSREKGKMSHAVYIYTLAIVDLTVCSVIIPYTIFFERQSITSDVVCRGLELFRHTLVMVSNMLLLAIAVERYMSVFKPWRPGTQRKAKKIIAAIFVSCAVCGTPAVTIFTVTTKPNNVTSAPTGSNVTSCAAHAYCQFTTMGLFGEMWARLYQGFLALEFFAAVTVIAILYINVYRKIWARVQWRKKLAPQAARTSALHPNGTGTASHSRNDNTSSHFPIKANKSKHAWSTSESRLYPSIVNDLQNSNEIRAVREIGVAPAFEKDGQNHHEIETAKEPVSGAPVDTVTHHMREEDEDSSSSTDSVLEDIAETSGAVFLTVPVKSSKRLRSAKIRQSVPLNEHPVRVVIEPEADNHSNTVTAAANVSKTTATATTNGNSNQQSNNNNEPSRHDNRKKAGTMLFICTLIYVLTWLPFWVDIFGATDNLVFRYTFLLGHVTNPLVYGALNAKVREEIKRLLLCRR</sequence>
<dbReference type="InterPro" id="IPR017452">
    <property type="entry name" value="GPCR_Rhodpsn_7TM"/>
</dbReference>
<keyword evidence="2 8" id="KW-0812">Transmembrane</keyword>
<comment type="caution">
    <text evidence="12">The sequence shown here is derived from an EMBL/GenBank/DDBJ whole genome shotgun (WGS) entry which is preliminary data.</text>
</comment>
<dbReference type="PRINTS" id="PR00237">
    <property type="entry name" value="GPCRRHODOPSN"/>
</dbReference>
<evidence type="ECO:0000313" key="12">
    <source>
        <dbReference type="EMBL" id="KAK7094823.1"/>
    </source>
</evidence>
<feature type="transmembrane region" description="Helical" evidence="10">
    <location>
        <begin position="27"/>
        <end position="48"/>
    </location>
</feature>
<name>A0AAN9AWW1_9CAEN</name>
<organism evidence="12 13">
    <name type="scientific">Littorina saxatilis</name>
    <dbReference type="NCBI Taxonomy" id="31220"/>
    <lineage>
        <taxon>Eukaryota</taxon>
        <taxon>Metazoa</taxon>
        <taxon>Spiralia</taxon>
        <taxon>Lophotrochozoa</taxon>
        <taxon>Mollusca</taxon>
        <taxon>Gastropoda</taxon>
        <taxon>Caenogastropoda</taxon>
        <taxon>Littorinimorpha</taxon>
        <taxon>Littorinoidea</taxon>
        <taxon>Littorinidae</taxon>
        <taxon>Littorina</taxon>
    </lineage>
</organism>
<dbReference type="EMBL" id="JBAMIC010000018">
    <property type="protein sequence ID" value="KAK7094823.1"/>
    <property type="molecule type" value="Genomic_DNA"/>
</dbReference>
<dbReference type="PROSITE" id="PS50262">
    <property type="entry name" value="G_PROTEIN_RECEP_F1_2"/>
    <property type="match status" value="1"/>
</dbReference>
<evidence type="ECO:0000256" key="6">
    <source>
        <dbReference type="ARBA" id="ARBA00023170"/>
    </source>
</evidence>
<feature type="transmembrane region" description="Helical" evidence="10">
    <location>
        <begin position="99"/>
        <end position="117"/>
    </location>
</feature>
<feature type="transmembrane region" description="Helical" evidence="10">
    <location>
        <begin position="445"/>
        <end position="463"/>
    </location>
</feature>
<feature type="compositionally biased region" description="Polar residues" evidence="9">
    <location>
        <begin position="250"/>
        <end position="265"/>
    </location>
</feature>
<dbReference type="Proteomes" id="UP001374579">
    <property type="component" value="Unassembled WGS sequence"/>
</dbReference>
<keyword evidence="5 10" id="KW-0472">Membrane</keyword>
<proteinExistence type="inferred from homology"/>
<gene>
    <name evidence="12" type="ORF">V1264_006323</name>
</gene>
<feature type="domain" description="G-protein coupled receptors family 1 profile" evidence="11">
    <location>
        <begin position="41"/>
        <end position="465"/>
    </location>
</feature>
<comment type="subcellular location">
    <subcellularLocation>
        <location evidence="1">Membrane</location>
        <topology evidence="1">Multi-pass membrane protein</topology>
    </subcellularLocation>
</comment>
<feature type="transmembrane region" description="Helical" evidence="10">
    <location>
        <begin position="475"/>
        <end position="494"/>
    </location>
</feature>
<evidence type="ECO:0000256" key="8">
    <source>
        <dbReference type="RuleBase" id="RU000688"/>
    </source>
</evidence>
<protein>
    <recommendedName>
        <fullName evidence="11">G-protein coupled receptors family 1 profile domain-containing protein</fullName>
    </recommendedName>
</protein>
<dbReference type="Gene3D" id="1.20.1070.10">
    <property type="entry name" value="Rhodopsin 7-helix transmembrane proteins"/>
    <property type="match status" value="2"/>
</dbReference>
<evidence type="ECO:0000256" key="3">
    <source>
        <dbReference type="ARBA" id="ARBA00022989"/>
    </source>
</evidence>
<evidence type="ECO:0000256" key="2">
    <source>
        <dbReference type="ARBA" id="ARBA00022692"/>
    </source>
</evidence>
<dbReference type="PANTHER" id="PTHR24238">
    <property type="entry name" value="G-PROTEIN COUPLED RECEPTOR"/>
    <property type="match status" value="1"/>
</dbReference>
<feature type="compositionally biased region" description="Low complexity" evidence="9">
    <location>
        <begin position="419"/>
        <end position="434"/>
    </location>
</feature>
<keyword evidence="4 8" id="KW-0297">G-protein coupled receptor</keyword>
<evidence type="ECO:0000256" key="1">
    <source>
        <dbReference type="ARBA" id="ARBA00004141"/>
    </source>
</evidence>
<dbReference type="PROSITE" id="PS00237">
    <property type="entry name" value="G_PROTEIN_RECEP_F1_1"/>
    <property type="match status" value="1"/>
</dbReference>
<dbReference type="PANTHER" id="PTHR24238:SF47">
    <property type="entry name" value="ECDYSTEROIDS_DOPAMINE RECEPTOR-RELATED"/>
    <property type="match status" value="1"/>
</dbReference>
<evidence type="ECO:0000256" key="9">
    <source>
        <dbReference type="SAM" id="MobiDB-lite"/>
    </source>
</evidence>
<feature type="region of interest" description="Disordered" evidence="9">
    <location>
        <begin position="419"/>
        <end position="441"/>
    </location>
</feature>
<keyword evidence="7 8" id="KW-0807">Transducer</keyword>
<feature type="transmembrane region" description="Helical" evidence="10">
    <location>
        <begin position="138"/>
        <end position="159"/>
    </location>
</feature>
<comment type="similarity">
    <text evidence="8">Belongs to the G-protein coupled receptor 1 family.</text>
</comment>
<evidence type="ECO:0000256" key="4">
    <source>
        <dbReference type="ARBA" id="ARBA00023040"/>
    </source>
</evidence>
<keyword evidence="6 8" id="KW-0675">Receptor</keyword>
<evidence type="ECO:0000313" key="13">
    <source>
        <dbReference type="Proteomes" id="UP001374579"/>
    </source>
</evidence>
<dbReference type="GO" id="GO:0016020">
    <property type="term" value="C:membrane"/>
    <property type="evidence" value="ECO:0007669"/>
    <property type="project" value="UniProtKB-SubCell"/>
</dbReference>
<accession>A0AAN9AWW1</accession>
<keyword evidence="3 10" id="KW-1133">Transmembrane helix</keyword>